<dbReference type="STRING" id="1111728.GCA_000427805_02853"/>
<protein>
    <submittedName>
        <fullName evidence="1">Uncharacterized protein</fullName>
    </submittedName>
</protein>
<dbReference type="RefSeq" id="WP_029095256.1">
    <property type="nucleotide sequence ID" value="NZ_PDDX01000001.1"/>
</dbReference>
<dbReference type="Proteomes" id="UP000224974">
    <property type="component" value="Unassembled WGS sequence"/>
</dbReference>
<dbReference type="AlphaFoldDB" id="A0A2C6DSF4"/>
<reference evidence="2" key="1">
    <citation type="submission" date="2017-09" db="EMBL/GenBank/DDBJ databases">
        <title>FDA dAtabase for Regulatory Grade micrObial Sequences (FDA-ARGOS): Supporting development and validation of Infectious Disease Dx tests.</title>
        <authorList>
            <person name="Minogue T."/>
            <person name="Wolcott M."/>
            <person name="Wasieloski L."/>
            <person name="Aguilar W."/>
            <person name="Moore D."/>
            <person name="Tallon L."/>
            <person name="Sadzewicz L."/>
            <person name="Ott S."/>
            <person name="Zhao X."/>
            <person name="Nagaraj S."/>
            <person name="Vavikolanu K."/>
            <person name="Aluvathingal J."/>
            <person name="Nadendla S."/>
            <person name="Sichtig H."/>
        </authorList>
    </citation>
    <scope>NUCLEOTIDE SEQUENCE [LARGE SCALE GENOMIC DNA]</scope>
    <source>
        <strain evidence="2">FDAARGOS_387</strain>
    </source>
</reference>
<comment type="caution">
    <text evidence="1">The sequence shown here is derived from an EMBL/GenBank/DDBJ whole genome shotgun (WGS) entry which is preliminary data.</text>
</comment>
<gene>
    <name evidence="1" type="ORF">CRN84_21620</name>
</gene>
<sequence length="78" mass="9113">MSEIYEGYDIDMGVVTLAETNQECYNYFYRKCKTAMECFIISERAKALERNLISAILAGWGELLEALERDSRYNLDDR</sequence>
<evidence type="ECO:0000313" key="1">
    <source>
        <dbReference type="EMBL" id="PHI31741.1"/>
    </source>
</evidence>
<name>A0A2C6DSF4_9GAMM</name>
<keyword evidence="2" id="KW-1185">Reference proteome</keyword>
<dbReference type="OrthoDB" id="6638310at2"/>
<organism evidence="1 2">
    <name type="scientific">Budvicia aquatica</name>
    <dbReference type="NCBI Taxonomy" id="82979"/>
    <lineage>
        <taxon>Bacteria</taxon>
        <taxon>Pseudomonadati</taxon>
        <taxon>Pseudomonadota</taxon>
        <taxon>Gammaproteobacteria</taxon>
        <taxon>Enterobacterales</taxon>
        <taxon>Budviciaceae</taxon>
        <taxon>Budvicia</taxon>
    </lineage>
</organism>
<evidence type="ECO:0000313" key="2">
    <source>
        <dbReference type="Proteomes" id="UP000224974"/>
    </source>
</evidence>
<accession>A0A2C6DSF4</accession>
<proteinExistence type="predicted"/>
<dbReference type="EMBL" id="PDDX01000001">
    <property type="protein sequence ID" value="PHI31741.1"/>
    <property type="molecule type" value="Genomic_DNA"/>
</dbReference>